<reference evidence="1" key="1">
    <citation type="submission" date="2014-09" db="EMBL/GenBank/DDBJ databases">
        <authorList>
            <person name="Magalhaes I.L.F."/>
            <person name="Oliveira U."/>
            <person name="Santos F.R."/>
            <person name="Vidigal T.H.D.A."/>
            <person name="Brescovit A.D."/>
            <person name="Santos A.J."/>
        </authorList>
    </citation>
    <scope>NUCLEOTIDE SEQUENCE</scope>
    <source>
        <tissue evidence="1">Shoot tissue taken approximately 20 cm above the soil surface</tissue>
    </source>
</reference>
<protein>
    <submittedName>
        <fullName evidence="1">Uncharacterized protein</fullName>
    </submittedName>
</protein>
<dbReference type="AlphaFoldDB" id="A0A0A8YHN8"/>
<reference evidence="1" key="2">
    <citation type="journal article" date="2015" name="Data Brief">
        <title>Shoot transcriptome of the giant reed, Arundo donax.</title>
        <authorList>
            <person name="Barrero R.A."/>
            <person name="Guerrero F.D."/>
            <person name="Moolhuijzen P."/>
            <person name="Goolsby J.A."/>
            <person name="Tidwell J."/>
            <person name="Bellgard S.E."/>
            <person name="Bellgard M.I."/>
        </authorList>
    </citation>
    <scope>NUCLEOTIDE SEQUENCE</scope>
    <source>
        <tissue evidence="1">Shoot tissue taken approximately 20 cm above the soil surface</tissue>
    </source>
</reference>
<name>A0A0A8YHN8_ARUDO</name>
<sequence>MTTGCVMFFSWPASSNINMSL</sequence>
<evidence type="ECO:0000313" key="1">
    <source>
        <dbReference type="EMBL" id="JAD26044.1"/>
    </source>
</evidence>
<dbReference type="EMBL" id="GBRH01271851">
    <property type="protein sequence ID" value="JAD26044.1"/>
    <property type="molecule type" value="Transcribed_RNA"/>
</dbReference>
<proteinExistence type="predicted"/>
<organism evidence="1">
    <name type="scientific">Arundo donax</name>
    <name type="common">Giant reed</name>
    <name type="synonym">Donax arundinaceus</name>
    <dbReference type="NCBI Taxonomy" id="35708"/>
    <lineage>
        <taxon>Eukaryota</taxon>
        <taxon>Viridiplantae</taxon>
        <taxon>Streptophyta</taxon>
        <taxon>Embryophyta</taxon>
        <taxon>Tracheophyta</taxon>
        <taxon>Spermatophyta</taxon>
        <taxon>Magnoliopsida</taxon>
        <taxon>Liliopsida</taxon>
        <taxon>Poales</taxon>
        <taxon>Poaceae</taxon>
        <taxon>PACMAD clade</taxon>
        <taxon>Arundinoideae</taxon>
        <taxon>Arundineae</taxon>
        <taxon>Arundo</taxon>
    </lineage>
</organism>
<accession>A0A0A8YHN8</accession>